<organism evidence="1 2">
    <name type="scientific">Xylaria flabelliformis</name>
    <dbReference type="NCBI Taxonomy" id="2512241"/>
    <lineage>
        <taxon>Eukaryota</taxon>
        <taxon>Fungi</taxon>
        <taxon>Dikarya</taxon>
        <taxon>Ascomycota</taxon>
        <taxon>Pezizomycotina</taxon>
        <taxon>Sordariomycetes</taxon>
        <taxon>Xylariomycetidae</taxon>
        <taxon>Xylariales</taxon>
        <taxon>Xylariaceae</taxon>
        <taxon>Xylaria</taxon>
    </lineage>
</organism>
<keyword evidence="2" id="KW-1185">Reference proteome</keyword>
<comment type="caution">
    <text evidence="1">The sequence shown here is derived from an EMBL/GenBank/DDBJ whole genome shotgun (WGS) entry which is preliminary data.</text>
</comment>
<reference evidence="2" key="1">
    <citation type="submission" date="2019-06" db="EMBL/GenBank/DDBJ databases">
        <title>Draft genome sequence of the griseofulvin-producing fungus Xylaria cubensis strain G536.</title>
        <authorList>
            <person name="Mead M.E."/>
            <person name="Raja H.A."/>
            <person name="Steenwyk J.L."/>
            <person name="Knowles S.L."/>
            <person name="Oberlies N.H."/>
            <person name="Rokas A."/>
        </authorList>
    </citation>
    <scope>NUCLEOTIDE SEQUENCE [LARGE SCALE GENOMIC DNA]</scope>
    <source>
        <strain evidence="2">G536</strain>
    </source>
</reference>
<evidence type="ECO:0000313" key="2">
    <source>
        <dbReference type="Proteomes" id="UP000319160"/>
    </source>
</evidence>
<evidence type="ECO:0000313" key="1">
    <source>
        <dbReference type="EMBL" id="TRX96923.1"/>
    </source>
</evidence>
<accession>A0A553I9P2</accession>
<sequence length="248" mass="29064">MPRQTEPQYGAGSATADPNGVDAAVQQLLGLKISNDEEVTSDTQIREQKIARMIALTRAKQDEHDAIRNTPMDFSFEAMEAVGVFFDNVALLLFNMRLHDNSEDIYSDLVYDKNMNDVKVWIWIWSGGDFRRTKERMKQFEENMNHSVTKATARNVYWDQVRVVWRISHMGQTWSREEAWWRSKCGQHQPLADFIRSLPQSALRLGWFQTEENLGKPVKPWLHSDFMKTWEAENPEHMNTVQEYEQSY</sequence>
<name>A0A553I9P2_9PEZI</name>
<protein>
    <submittedName>
        <fullName evidence="1">Uncharacterized protein</fullName>
    </submittedName>
</protein>
<dbReference type="EMBL" id="VFLP01000008">
    <property type="protein sequence ID" value="TRX96923.1"/>
    <property type="molecule type" value="Genomic_DNA"/>
</dbReference>
<dbReference type="AlphaFoldDB" id="A0A553I9P2"/>
<proteinExistence type="predicted"/>
<dbReference type="Proteomes" id="UP000319160">
    <property type="component" value="Unassembled WGS sequence"/>
</dbReference>
<dbReference type="OrthoDB" id="4703628at2759"/>
<gene>
    <name evidence="1" type="ORF">FHL15_002229</name>
</gene>